<feature type="compositionally biased region" description="Polar residues" evidence="1">
    <location>
        <begin position="342"/>
        <end position="359"/>
    </location>
</feature>
<feature type="compositionally biased region" description="Basic residues" evidence="1">
    <location>
        <begin position="211"/>
        <end position="220"/>
    </location>
</feature>
<keyword evidence="3" id="KW-1185">Reference proteome</keyword>
<dbReference type="Gene3D" id="3.80.10.10">
    <property type="entry name" value="Ribonuclease Inhibitor"/>
    <property type="match status" value="1"/>
</dbReference>
<feature type="region of interest" description="Disordered" evidence="1">
    <location>
        <begin position="200"/>
        <end position="231"/>
    </location>
</feature>
<dbReference type="AlphaFoldDB" id="A0A507R0Z9"/>
<dbReference type="SUPFAM" id="SSF52047">
    <property type="entry name" value="RNI-like"/>
    <property type="match status" value="1"/>
</dbReference>
<evidence type="ECO:0008006" key="4">
    <source>
        <dbReference type="Google" id="ProtNLM"/>
    </source>
</evidence>
<evidence type="ECO:0000313" key="3">
    <source>
        <dbReference type="Proteomes" id="UP000319663"/>
    </source>
</evidence>
<name>A0A507R0Z9_MONPU</name>
<proteinExistence type="predicted"/>
<feature type="region of interest" description="Disordered" evidence="1">
    <location>
        <begin position="326"/>
        <end position="361"/>
    </location>
</feature>
<accession>A0A507R0Z9</accession>
<dbReference type="EMBL" id="VIFY01000012">
    <property type="protein sequence ID" value="TQB76106.1"/>
    <property type="molecule type" value="Genomic_DNA"/>
</dbReference>
<comment type="caution">
    <text evidence="2">The sequence shown here is derived from an EMBL/GenBank/DDBJ whole genome shotgun (WGS) entry which is preliminary data.</text>
</comment>
<gene>
    <name evidence="2" type="ORF">MPDQ_000870</name>
</gene>
<dbReference type="Proteomes" id="UP000319663">
    <property type="component" value="Unassembled WGS sequence"/>
</dbReference>
<evidence type="ECO:0000256" key="1">
    <source>
        <dbReference type="SAM" id="MobiDB-lite"/>
    </source>
</evidence>
<protein>
    <recommendedName>
        <fullName evidence="4">Leucine rich repeat protein</fullName>
    </recommendedName>
</protein>
<organism evidence="2 3">
    <name type="scientific">Monascus purpureus</name>
    <name type="common">Red mold</name>
    <name type="synonym">Monascus anka</name>
    <dbReference type="NCBI Taxonomy" id="5098"/>
    <lineage>
        <taxon>Eukaryota</taxon>
        <taxon>Fungi</taxon>
        <taxon>Dikarya</taxon>
        <taxon>Ascomycota</taxon>
        <taxon>Pezizomycotina</taxon>
        <taxon>Eurotiomycetes</taxon>
        <taxon>Eurotiomycetidae</taxon>
        <taxon>Eurotiales</taxon>
        <taxon>Aspergillaceae</taxon>
        <taxon>Monascus</taxon>
    </lineage>
</organism>
<reference evidence="2 3" key="1">
    <citation type="submission" date="2019-06" db="EMBL/GenBank/DDBJ databases">
        <title>Wine fermentation using esterase from Monascus purpureus.</title>
        <authorList>
            <person name="Geng C."/>
            <person name="Zhang Y."/>
        </authorList>
    </citation>
    <scope>NUCLEOTIDE SEQUENCE [LARGE SCALE GENOMIC DNA]</scope>
    <source>
        <strain evidence="2">HQ1</strain>
    </source>
</reference>
<evidence type="ECO:0000313" key="2">
    <source>
        <dbReference type="EMBL" id="TQB76106.1"/>
    </source>
</evidence>
<sequence length="637" mass="71847">MVKLTYVARKIEGPKAVQAKKRIPPGSSARSSGRDPAIEIDLTGKKLTDDGFSQFVDDLMSCIIYRDEEHPEGAARVTELHLQGNKLTVQSLVKLAQVVALSTGDLRELDISCNEIEAVSKEQKEIWQTFLESFKGCYLMKKFDLGHNPLGPSGMEIFARVYIQSEVDFLETEAEELVKIKSDSEKDELVEELGGLKISSGKENAPLSSGSHKKNGKAKSTRQNGREHLTGKLTKADLKRFSCTRGLRSIPYLILSNLSLTSGSAIHMASMIFLHRTPDQLLEFLPAGKTPALPDTGDRCQGLIWFPNENLGKSEHRLLEMAEMLRQQASESESGEEYLGDNENSSSDTGSTENSTDTMLRQEKKKLDFEYSRVRKRVRIETLKTEGVHSAQIWATAVQMMLVSRAVLLEDRDRHVKVCPEAETEQEDEASEEERTKQVPMQAMVPEEDIFLGAQESTKQAQWNHYELSIPEIPFGPFHPGTQHFEAEFPILQPESIDIPVNYPHNIQDGQTQGAEIKDMHIDIPIQESKEKTPPPSPPRSHTQRFKNARAPVLTVAKKRSWRYGLPFKIWRKIIADAVGANGILDKDQQTLIMRYASDWDALAYEIAIQGARDEEKMWKFLEMVNCFTYSPMSGYY</sequence>
<dbReference type="InterPro" id="IPR032675">
    <property type="entry name" value="LRR_dom_sf"/>
</dbReference>